<dbReference type="EMBL" id="CM023488">
    <property type="protein sequence ID" value="KAH6924781.1"/>
    <property type="molecule type" value="Genomic_DNA"/>
</dbReference>
<proteinExistence type="predicted"/>
<keyword evidence="2" id="KW-1185">Reference proteome</keyword>
<accession>A0ACB7RQ38</accession>
<reference evidence="1" key="1">
    <citation type="submission" date="2020-05" db="EMBL/GenBank/DDBJ databases">
        <title>Large-scale comparative analyses of tick genomes elucidate their genetic diversity and vector capacities.</title>
        <authorList>
            <person name="Jia N."/>
            <person name="Wang J."/>
            <person name="Shi W."/>
            <person name="Du L."/>
            <person name="Sun Y."/>
            <person name="Zhan W."/>
            <person name="Jiang J."/>
            <person name="Wang Q."/>
            <person name="Zhang B."/>
            <person name="Ji P."/>
            <person name="Sakyi L.B."/>
            <person name="Cui X."/>
            <person name="Yuan T."/>
            <person name="Jiang B."/>
            <person name="Yang W."/>
            <person name="Lam T.T.-Y."/>
            <person name="Chang Q."/>
            <person name="Ding S."/>
            <person name="Wang X."/>
            <person name="Zhu J."/>
            <person name="Ruan X."/>
            <person name="Zhao L."/>
            <person name="Wei J."/>
            <person name="Que T."/>
            <person name="Du C."/>
            <person name="Cheng J."/>
            <person name="Dai P."/>
            <person name="Han X."/>
            <person name="Huang E."/>
            <person name="Gao Y."/>
            <person name="Liu J."/>
            <person name="Shao H."/>
            <person name="Ye R."/>
            <person name="Li L."/>
            <person name="Wei W."/>
            <person name="Wang X."/>
            <person name="Wang C."/>
            <person name="Yang T."/>
            <person name="Huo Q."/>
            <person name="Li W."/>
            <person name="Guo W."/>
            <person name="Chen H."/>
            <person name="Zhou L."/>
            <person name="Ni X."/>
            <person name="Tian J."/>
            <person name="Zhou Y."/>
            <person name="Sheng Y."/>
            <person name="Liu T."/>
            <person name="Pan Y."/>
            <person name="Xia L."/>
            <person name="Li J."/>
            <person name="Zhao F."/>
            <person name="Cao W."/>
        </authorList>
    </citation>
    <scope>NUCLEOTIDE SEQUENCE</scope>
    <source>
        <strain evidence="1">Hyas-2018</strain>
    </source>
</reference>
<comment type="caution">
    <text evidence="1">The sequence shown here is derived from an EMBL/GenBank/DDBJ whole genome shotgun (WGS) entry which is preliminary data.</text>
</comment>
<gene>
    <name evidence="1" type="ORF">HPB50_024587</name>
</gene>
<organism evidence="1 2">
    <name type="scientific">Hyalomma asiaticum</name>
    <name type="common">Tick</name>
    <dbReference type="NCBI Taxonomy" id="266040"/>
    <lineage>
        <taxon>Eukaryota</taxon>
        <taxon>Metazoa</taxon>
        <taxon>Ecdysozoa</taxon>
        <taxon>Arthropoda</taxon>
        <taxon>Chelicerata</taxon>
        <taxon>Arachnida</taxon>
        <taxon>Acari</taxon>
        <taxon>Parasitiformes</taxon>
        <taxon>Ixodida</taxon>
        <taxon>Ixodoidea</taxon>
        <taxon>Ixodidae</taxon>
        <taxon>Hyalomminae</taxon>
        <taxon>Hyalomma</taxon>
    </lineage>
</organism>
<evidence type="ECO:0000313" key="2">
    <source>
        <dbReference type="Proteomes" id="UP000821845"/>
    </source>
</evidence>
<protein>
    <submittedName>
        <fullName evidence="1">Uncharacterized protein</fullName>
    </submittedName>
</protein>
<evidence type="ECO:0000313" key="1">
    <source>
        <dbReference type="EMBL" id="KAH6924781.1"/>
    </source>
</evidence>
<name>A0ACB7RQ38_HYAAI</name>
<dbReference type="Proteomes" id="UP000821845">
    <property type="component" value="Chromosome 8"/>
</dbReference>
<sequence>MSDNEGCSAVPTDRWKGQLDFDRPCGAVSSDETCWLCEDICAWNRAMHGLAYELVETRPRTLLLRYMTNVEVERDPPTAAREVSFLVSWLMSHHPCIQELEVKCAVRADDPSSRPYFPIHIRHESPAQPCRRLRFLDITESSSAHLNLEDMDAIVGLETLFIDAGETNKYFTAKIEALLERNHESLKRVSICEHSPKRREGLRLLESLVACEWITLKSPHNKSKMPDMDSVVTLMRTSTNLKEVTVQPILQGEVPVIARALESNLTLTKVSLYVETRGSIEELFRALQMNKHLSELGLYSCVFVKSSCMRAIASALENNDTLKALYMGSVFLDNCQGVGQWSEALSKNNTLQFLRIYCGNFSMNDISVFCKALQVNKSLKTLMLPGVIGSQEERTSLAQQLLADDCYDRVELGPWSEAFLKVLLPVLASSPRSPEQIWLPDIGELSRDTVSTFCSALASNKKIRNVTVDVNGEPDARVALLCSALAKNRFIQVLCVHIENGESAKEILRALALNTALSELEITLRVASDEDTAAAFSDMLSSNNAMTSISVCLNVDHPRLFVDAIAQGISNNRRIVTLGCWTRGESSVPSIVLESVRRNKCALNRAMEFVLQRREDKHTAECFELFLGRPCLTASLTETTGMSDVQARVEVASAKLRLREKYFVLTGVVRRSVVCWPADGTQIEALNPDCWRAIASYLSVSDICFP</sequence>